<dbReference type="GO" id="GO:0046872">
    <property type="term" value="F:metal ion binding"/>
    <property type="evidence" value="ECO:0007669"/>
    <property type="project" value="UniProtKB-KW"/>
</dbReference>
<dbReference type="PRINTS" id="PR00355">
    <property type="entry name" value="ADRENODOXIN"/>
</dbReference>
<sequence length="106" mass="11294">MPTVNFIAYSGERHAVQVPPDTVLMRAAVDNGVPGIDGDCGGQCACATCHVYIEAPWAGQLPAMSEFENDMLGLASERRDSSRLACQIPVTPALDGIEVRLPEGQH</sequence>
<dbReference type="InterPro" id="IPR012675">
    <property type="entry name" value="Beta-grasp_dom_sf"/>
</dbReference>
<dbReference type="Pfam" id="PF00111">
    <property type="entry name" value="Fer2"/>
    <property type="match status" value="1"/>
</dbReference>
<dbReference type="EMBL" id="VLTJ01000016">
    <property type="protein sequence ID" value="TSH96406.1"/>
    <property type="molecule type" value="Genomic_DNA"/>
</dbReference>
<dbReference type="Proteomes" id="UP000318405">
    <property type="component" value="Unassembled WGS sequence"/>
</dbReference>
<dbReference type="InterPro" id="IPR001041">
    <property type="entry name" value="2Fe-2S_ferredoxin-type"/>
</dbReference>
<dbReference type="RefSeq" id="WP_143947856.1">
    <property type="nucleotide sequence ID" value="NZ_BAABMB010000002.1"/>
</dbReference>
<keyword evidence="5" id="KW-0411">Iron-sulfur</keyword>
<organism evidence="8 9">
    <name type="scientific">Verticiella sediminum</name>
    <dbReference type="NCBI Taxonomy" id="1247510"/>
    <lineage>
        <taxon>Bacteria</taxon>
        <taxon>Pseudomonadati</taxon>
        <taxon>Pseudomonadota</taxon>
        <taxon>Betaproteobacteria</taxon>
        <taxon>Burkholderiales</taxon>
        <taxon>Alcaligenaceae</taxon>
        <taxon>Verticiella</taxon>
    </lineage>
</organism>
<evidence type="ECO:0000256" key="5">
    <source>
        <dbReference type="ARBA" id="ARBA00023014"/>
    </source>
</evidence>
<dbReference type="GO" id="GO:0051537">
    <property type="term" value="F:2 iron, 2 sulfur cluster binding"/>
    <property type="evidence" value="ECO:0007669"/>
    <property type="project" value="UniProtKB-KW"/>
</dbReference>
<keyword evidence="9" id="KW-1185">Reference proteome</keyword>
<dbReference type="AlphaFoldDB" id="A0A556AU23"/>
<dbReference type="CDD" id="cd00207">
    <property type="entry name" value="fer2"/>
    <property type="match status" value="1"/>
</dbReference>
<dbReference type="OrthoDB" id="9799640at2"/>
<dbReference type="PANTHER" id="PTHR23426:SF65">
    <property type="entry name" value="FERREDOXIN-2, MITOCHONDRIAL"/>
    <property type="match status" value="1"/>
</dbReference>
<proteinExistence type="inferred from homology"/>
<evidence type="ECO:0000313" key="8">
    <source>
        <dbReference type="EMBL" id="TSH96406.1"/>
    </source>
</evidence>
<evidence type="ECO:0000256" key="1">
    <source>
        <dbReference type="ARBA" id="ARBA00010914"/>
    </source>
</evidence>
<evidence type="ECO:0000259" key="7">
    <source>
        <dbReference type="PROSITE" id="PS51085"/>
    </source>
</evidence>
<keyword evidence="4" id="KW-0408">Iron</keyword>
<dbReference type="InterPro" id="IPR036010">
    <property type="entry name" value="2Fe-2S_ferredoxin-like_sf"/>
</dbReference>
<evidence type="ECO:0000256" key="3">
    <source>
        <dbReference type="ARBA" id="ARBA00022723"/>
    </source>
</evidence>
<feature type="domain" description="2Fe-2S ferredoxin-type" evidence="7">
    <location>
        <begin position="2"/>
        <end position="105"/>
    </location>
</feature>
<dbReference type="PROSITE" id="PS00814">
    <property type="entry name" value="ADX"/>
    <property type="match status" value="1"/>
</dbReference>
<accession>A0A556AU23</accession>
<dbReference type="PROSITE" id="PS51085">
    <property type="entry name" value="2FE2S_FER_2"/>
    <property type="match status" value="1"/>
</dbReference>
<dbReference type="GO" id="GO:0005829">
    <property type="term" value="C:cytosol"/>
    <property type="evidence" value="ECO:0007669"/>
    <property type="project" value="TreeGrafter"/>
</dbReference>
<evidence type="ECO:0000256" key="4">
    <source>
        <dbReference type="ARBA" id="ARBA00023004"/>
    </source>
</evidence>
<evidence type="ECO:0000313" key="9">
    <source>
        <dbReference type="Proteomes" id="UP000318405"/>
    </source>
</evidence>
<comment type="similarity">
    <text evidence="1">Belongs to the adrenodoxin/putidaredoxin family.</text>
</comment>
<gene>
    <name evidence="8" type="ORF">FOZ76_09205</name>
</gene>
<dbReference type="GO" id="GO:0009055">
    <property type="term" value="F:electron transfer activity"/>
    <property type="evidence" value="ECO:0007669"/>
    <property type="project" value="TreeGrafter"/>
</dbReference>
<keyword evidence="3" id="KW-0479">Metal-binding</keyword>
<evidence type="ECO:0000256" key="2">
    <source>
        <dbReference type="ARBA" id="ARBA00022714"/>
    </source>
</evidence>
<name>A0A556AU23_9BURK</name>
<dbReference type="InterPro" id="IPR001055">
    <property type="entry name" value="Adrenodoxin-like"/>
</dbReference>
<dbReference type="SUPFAM" id="SSF54292">
    <property type="entry name" value="2Fe-2S ferredoxin-like"/>
    <property type="match status" value="1"/>
</dbReference>
<reference evidence="8 9" key="1">
    <citation type="submission" date="2019-07" db="EMBL/GenBank/DDBJ databases">
        <title>Qingshengfaniella alkalisoli gen. nov., sp. nov., isolated from saline soil.</title>
        <authorList>
            <person name="Xu L."/>
            <person name="Huang X.-X."/>
            <person name="Sun J.-Q."/>
        </authorList>
    </citation>
    <scope>NUCLEOTIDE SEQUENCE [LARGE SCALE GENOMIC DNA]</scope>
    <source>
        <strain evidence="8 9">DSM 27279</strain>
    </source>
</reference>
<protein>
    <submittedName>
        <fullName evidence="8">2Fe-2S iron-sulfur cluster binding domain-containing protein</fullName>
    </submittedName>
</protein>
<keyword evidence="2" id="KW-0001">2Fe-2S</keyword>
<dbReference type="GO" id="GO:0140647">
    <property type="term" value="P:P450-containing electron transport chain"/>
    <property type="evidence" value="ECO:0007669"/>
    <property type="project" value="InterPro"/>
</dbReference>
<comment type="cofactor">
    <cofactor evidence="6">
        <name>[2Fe-2S] cluster</name>
        <dbReference type="ChEBI" id="CHEBI:190135"/>
    </cofactor>
</comment>
<evidence type="ECO:0000256" key="6">
    <source>
        <dbReference type="ARBA" id="ARBA00034078"/>
    </source>
</evidence>
<dbReference type="PANTHER" id="PTHR23426">
    <property type="entry name" value="FERREDOXIN/ADRENODOXIN"/>
    <property type="match status" value="1"/>
</dbReference>
<dbReference type="Gene3D" id="3.10.20.30">
    <property type="match status" value="1"/>
</dbReference>
<dbReference type="InterPro" id="IPR018298">
    <property type="entry name" value="Adrenodoxin_Fe-S_BS"/>
</dbReference>
<comment type="caution">
    <text evidence="8">The sequence shown here is derived from an EMBL/GenBank/DDBJ whole genome shotgun (WGS) entry which is preliminary data.</text>
</comment>